<reference evidence="4 5" key="1">
    <citation type="journal article" date="2024" name="bioRxiv">
        <title>Comparative genomics of Cryptococcus and Kwoniella reveals pathogenesis evolution and contrasting karyotype dynamics via intercentromeric recombination or chromosome fusion.</title>
        <authorList>
            <person name="Coelho M.A."/>
            <person name="David-Palma M."/>
            <person name="Shea T."/>
            <person name="Bowers K."/>
            <person name="McGinley-Smith S."/>
            <person name="Mohammad A.W."/>
            <person name="Gnirke A."/>
            <person name="Yurkov A.M."/>
            <person name="Nowrousian M."/>
            <person name="Sun S."/>
            <person name="Cuomo C.A."/>
            <person name="Heitman J."/>
        </authorList>
    </citation>
    <scope>NUCLEOTIDE SEQUENCE [LARGE SCALE GENOMIC DNA]</scope>
    <source>
        <strain evidence="4 5">CBS 13917</strain>
    </source>
</reference>
<feature type="transmembrane region" description="Helical" evidence="3">
    <location>
        <begin position="59"/>
        <end position="80"/>
    </location>
</feature>
<dbReference type="PANTHER" id="PTHR13947">
    <property type="entry name" value="GNAT FAMILY N-ACETYLTRANSFERASE"/>
    <property type="match status" value="1"/>
</dbReference>
<accession>A0AAW0YIF4</accession>
<keyword evidence="3" id="KW-1133">Transmembrane helix</keyword>
<evidence type="ECO:0000313" key="5">
    <source>
        <dbReference type="Proteomes" id="UP001388673"/>
    </source>
</evidence>
<evidence type="ECO:0000256" key="1">
    <source>
        <dbReference type="ARBA" id="ARBA00022679"/>
    </source>
</evidence>
<dbReference type="InterPro" id="IPR050769">
    <property type="entry name" value="NAT_camello-type"/>
</dbReference>
<evidence type="ECO:0008006" key="6">
    <source>
        <dbReference type="Google" id="ProtNLM"/>
    </source>
</evidence>
<gene>
    <name evidence="4" type="ORF">IAR55_004947</name>
</gene>
<dbReference type="GeneID" id="92182205"/>
<dbReference type="EMBL" id="JBCAWK010000009">
    <property type="protein sequence ID" value="KAK8849612.1"/>
    <property type="molecule type" value="Genomic_DNA"/>
</dbReference>
<dbReference type="Gene3D" id="3.40.630.30">
    <property type="match status" value="1"/>
</dbReference>
<name>A0AAW0YIF4_9TREE</name>
<dbReference type="GO" id="GO:0008080">
    <property type="term" value="F:N-acetyltransferase activity"/>
    <property type="evidence" value="ECO:0007669"/>
    <property type="project" value="InterPro"/>
</dbReference>
<evidence type="ECO:0000256" key="2">
    <source>
        <dbReference type="SAM" id="MobiDB-lite"/>
    </source>
</evidence>
<feature type="compositionally biased region" description="Low complexity" evidence="2">
    <location>
        <begin position="224"/>
        <end position="234"/>
    </location>
</feature>
<feature type="compositionally biased region" description="Polar residues" evidence="2">
    <location>
        <begin position="1"/>
        <end position="14"/>
    </location>
</feature>
<dbReference type="AlphaFoldDB" id="A0AAW0YIF4"/>
<dbReference type="SUPFAM" id="SSF55729">
    <property type="entry name" value="Acyl-CoA N-acyltransferases (Nat)"/>
    <property type="match status" value="1"/>
</dbReference>
<comment type="caution">
    <text evidence="4">The sequence shown here is derived from an EMBL/GenBank/DDBJ whole genome shotgun (WGS) entry which is preliminary data.</text>
</comment>
<feature type="region of interest" description="Disordered" evidence="2">
    <location>
        <begin position="1"/>
        <end position="30"/>
    </location>
</feature>
<keyword evidence="1" id="KW-0808">Transferase</keyword>
<keyword evidence="5" id="KW-1185">Reference proteome</keyword>
<dbReference type="RefSeq" id="XP_066801500.1">
    <property type="nucleotide sequence ID" value="XM_066948041.1"/>
</dbReference>
<protein>
    <recommendedName>
        <fullName evidence="6">N-acetyltransferase domain-containing protein</fullName>
    </recommendedName>
</protein>
<feature type="transmembrane region" description="Helical" evidence="3">
    <location>
        <begin position="92"/>
        <end position="114"/>
    </location>
</feature>
<dbReference type="Proteomes" id="UP001388673">
    <property type="component" value="Unassembled WGS sequence"/>
</dbReference>
<feature type="region of interest" description="Disordered" evidence="2">
    <location>
        <begin position="210"/>
        <end position="236"/>
    </location>
</feature>
<keyword evidence="3" id="KW-0812">Transmembrane</keyword>
<dbReference type="PANTHER" id="PTHR13947:SF37">
    <property type="entry name" value="LD18367P"/>
    <property type="match status" value="1"/>
</dbReference>
<proteinExistence type="predicted"/>
<evidence type="ECO:0000313" key="4">
    <source>
        <dbReference type="EMBL" id="KAK8849612.1"/>
    </source>
</evidence>
<keyword evidence="3" id="KW-0472">Membrane</keyword>
<sequence>MSAQTHVVTSSSSSRPDHVDQTGGSDFVRPFDASKDEKILKMLVGQGIMEGLARANNRFLTHPIVLISILTLGLAIDHLLSFSPPTLSNPLSFLPLLIGPCLVLLPTLGIVEYLHRPTFTSLMRKTIGSVDLISPSVYYPTTTTSSSPSSSSGAWVFSHNEEIVGIVCVDCERGGEKLDTVLGDEEGQLAKKGLLDDILTKKDKIDDRKKIKSENGGLRKRISKSTTTSPTSTSECSRKVAHIRHLDVDTPYRGVGVGTELLTIGLDHAFKVSSTIASTPKRGKNDAAHGIEQVVVQTNPFSPDRERLFLKAGFQPIPPSEQDPLPPVGKLGVLRWRGRWLSINRVTWLSKREEIFARRPN</sequence>
<organism evidence="4 5">
    <name type="scientific">Kwoniella newhampshirensis</name>
    <dbReference type="NCBI Taxonomy" id="1651941"/>
    <lineage>
        <taxon>Eukaryota</taxon>
        <taxon>Fungi</taxon>
        <taxon>Dikarya</taxon>
        <taxon>Basidiomycota</taxon>
        <taxon>Agaricomycotina</taxon>
        <taxon>Tremellomycetes</taxon>
        <taxon>Tremellales</taxon>
        <taxon>Cryptococcaceae</taxon>
        <taxon>Kwoniella</taxon>
    </lineage>
</organism>
<dbReference type="KEGG" id="kne:92182205"/>
<evidence type="ECO:0000256" key="3">
    <source>
        <dbReference type="SAM" id="Phobius"/>
    </source>
</evidence>
<dbReference type="InterPro" id="IPR016181">
    <property type="entry name" value="Acyl_CoA_acyltransferase"/>
</dbReference>